<gene>
    <name evidence="2" type="ordered locus">Bcep1808_6850</name>
</gene>
<protein>
    <submittedName>
        <fullName evidence="2">Uncharacterized protein</fullName>
    </submittedName>
</protein>
<dbReference type="Proteomes" id="UP000002287">
    <property type="component" value="Plasmid pBVIE01"/>
</dbReference>
<sequence>MSKLIRVFDALEAERRFNLVIREDGCPGLLEFLAEMPFRTETPLMRGIVYQWFIKHREAGTLDEAINEALEGPGDLIEAVAQARQPKKAPSRARGTKVVRQRSINARPTPRPSLSDSSAQAQSLPPSVEVPQAPEAISASSQIANAAPRPPVLPVAEEAHRAPNQPIHLITGGEPAAIAAAPMAATTGTGASVGGGDQQPIQMPNLSELDAETLSAMDGLDNMFS</sequence>
<organism evidence="2 3">
    <name type="scientific">Burkholderia vietnamiensis (strain G4 / LMG 22486)</name>
    <name type="common">Burkholderia cepacia (strain R1808)</name>
    <dbReference type="NCBI Taxonomy" id="269482"/>
    <lineage>
        <taxon>Bacteria</taxon>
        <taxon>Pseudomonadati</taxon>
        <taxon>Pseudomonadota</taxon>
        <taxon>Betaproteobacteria</taxon>
        <taxon>Burkholderiales</taxon>
        <taxon>Burkholderiaceae</taxon>
        <taxon>Burkholderia</taxon>
        <taxon>Burkholderia cepacia complex</taxon>
    </lineage>
</organism>
<accession>A4JTY4</accession>
<feature type="compositionally biased region" description="Basic residues" evidence="1">
    <location>
        <begin position="85"/>
        <end position="100"/>
    </location>
</feature>
<dbReference type="EMBL" id="CP000617">
    <property type="protein sequence ID" value="ABO59737.1"/>
    <property type="molecule type" value="Genomic_DNA"/>
</dbReference>
<dbReference type="KEGG" id="bvi:Bcep1808_6850"/>
<proteinExistence type="predicted"/>
<keyword evidence="2" id="KW-0614">Plasmid</keyword>
<name>A4JTY4_BURVG</name>
<geneLocation type="plasmid" evidence="2 3">
    <name>pBVIE01</name>
</geneLocation>
<feature type="region of interest" description="Disordered" evidence="1">
    <location>
        <begin position="82"/>
        <end position="129"/>
    </location>
</feature>
<evidence type="ECO:0000313" key="2">
    <source>
        <dbReference type="EMBL" id="ABO59737.1"/>
    </source>
</evidence>
<dbReference type="AlphaFoldDB" id="A4JTY4"/>
<reference evidence="2 3" key="1">
    <citation type="submission" date="2007-03" db="EMBL/GenBank/DDBJ databases">
        <title>Complete sequence of plasmid pBVIE01 of Burkholderia vietnamiensis G4.</title>
        <authorList>
            <consortium name="US DOE Joint Genome Institute"/>
            <person name="Copeland A."/>
            <person name="Lucas S."/>
            <person name="Lapidus A."/>
            <person name="Barry K."/>
            <person name="Detter J.C."/>
            <person name="Glavina del Rio T."/>
            <person name="Hammon N."/>
            <person name="Israni S."/>
            <person name="Dalin E."/>
            <person name="Tice H."/>
            <person name="Pitluck S."/>
            <person name="Chain P."/>
            <person name="Malfatti S."/>
            <person name="Shin M."/>
            <person name="Vergez L."/>
            <person name="Schmutz J."/>
            <person name="Larimer F."/>
            <person name="Land M."/>
            <person name="Hauser L."/>
            <person name="Kyrpides N."/>
            <person name="Tiedje J."/>
            <person name="Richardson P."/>
        </authorList>
    </citation>
    <scope>NUCLEOTIDE SEQUENCE [LARGE SCALE GENOMIC DNA]</scope>
    <source>
        <strain evidence="3">G4 / LMG 22486</strain>
        <plasmid evidence="2 3">pBVIE01</plasmid>
    </source>
</reference>
<evidence type="ECO:0000256" key="1">
    <source>
        <dbReference type="SAM" id="MobiDB-lite"/>
    </source>
</evidence>
<feature type="compositionally biased region" description="Low complexity" evidence="1">
    <location>
        <begin position="113"/>
        <end position="127"/>
    </location>
</feature>
<dbReference type="HOGENOM" id="CLU_1228012_0_0_4"/>
<evidence type="ECO:0000313" key="3">
    <source>
        <dbReference type="Proteomes" id="UP000002287"/>
    </source>
</evidence>